<reference evidence="2 3" key="1">
    <citation type="submission" date="2014-07" db="EMBL/GenBank/DDBJ databases">
        <authorList>
            <person name="McCorrison J."/>
            <person name="Sanka R."/>
            <person name="Torralba M."/>
            <person name="Gillis M."/>
            <person name="Haft D.H."/>
            <person name="Methe B."/>
            <person name="Sutton G."/>
            <person name="Nelson K.E."/>
        </authorList>
    </citation>
    <scope>NUCLEOTIDE SEQUENCE [LARGE SCALE GENOMIC DNA]</scope>
    <source>
        <strain evidence="2 3">DNF00853</strain>
    </source>
</reference>
<dbReference type="Gene3D" id="2.60.40.2340">
    <property type="match status" value="1"/>
</dbReference>
<name>A0A095ZG29_9BACT</name>
<dbReference type="RefSeq" id="WP_036874324.1">
    <property type="nucleotide sequence ID" value="NZ_JRNN01000081.1"/>
</dbReference>
<evidence type="ECO:0000313" key="2">
    <source>
        <dbReference type="EMBL" id="KGF33653.1"/>
    </source>
</evidence>
<dbReference type="InterPro" id="IPR027863">
    <property type="entry name" value="DUF4623"/>
</dbReference>
<keyword evidence="1" id="KW-0732">Signal</keyword>
<dbReference type="PROSITE" id="PS51257">
    <property type="entry name" value="PROKAR_LIPOPROTEIN"/>
    <property type="match status" value="1"/>
</dbReference>
<gene>
    <name evidence="2" type="ORF">HMPREF2137_10745</name>
</gene>
<dbReference type="AlphaFoldDB" id="A0A095ZG29"/>
<evidence type="ECO:0000256" key="1">
    <source>
        <dbReference type="SAM" id="SignalP"/>
    </source>
</evidence>
<evidence type="ECO:0008006" key="4">
    <source>
        <dbReference type="Google" id="ProtNLM"/>
    </source>
</evidence>
<proteinExistence type="predicted"/>
<sequence>MMKHINNIGLMFVALLCCYVFTACCDDYPTSTVDPYDTELLAIKILNAGPDGNRVVEGTIDEENKMINFPRLEVESNFSALRVEATLSQGAHLKDSVFDFSMDEADSYKTLILRVMNQKRYKDYFMKIRKKVPVFGADFDKPSVYNFSGDKLYGSYKSLLTRCADFDGEHVLVVTRSETKPHLLKVSDLKEGKINPIKLDLTGVSGGTFPYNTGALSGGHIYLASLSGGHASPLKIYYYETPTSAPELIANINVGKIEGAGNRHGDAMTLNLDESGNGYIFFPDNGGKEVLRFTVKNFKTISDPMVIPHRQDVTTFNNIYRIENSSDYLWAGIRTPIMLTDANLTVNYSMKKDNFPLESIAPRIFTFNKSRYLITCTAGLSSSTKATPTLFVYDISKGNIVKEALEIFDKGDNHNPVYSFILGGSGNGAPGTQTNYYIEKDANGKDAKLYIFASRANSGFVISEFPVKVAEDD</sequence>
<feature type="chain" id="PRO_5001915471" description="DUF4623 domain-containing protein" evidence="1">
    <location>
        <begin position="26"/>
        <end position="473"/>
    </location>
</feature>
<dbReference type="Pfam" id="PF15416">
    <property type="entry name" value="DUF4623"/>
    <property type="match status" value="1"/>
</dbReference>
<comment type="caution">
    <text evidence="2">The sequence shown here is derived from an EMBL/GenBank/DDBJ whole genome shotgun (WGS) entry which is preliminary data.</text>
</comment>
<accession>A0A095ZG29</accession>
<feature type="signal peptide" evidence="1">
    <location>
        <begin position="1"/>
        <end position="25"/>
    </location>
</feature>
<dbReference type="EMBL" id="JRNN01000081">
    <property type="protein sequence ID" value="KGF33653.1"/>
    <property type="molecule type" value="Genomic_DNA"/>
</dbReference>
<protein>
    <recommendedName>
        <fullName evidence="4">DUF4623 domain-containing protein</fullName>
    </recommendedName>
</protein>
<evidence type="ECO:0000313" key="3">
    <source>
        <dbReference type="Proteomes" id="UP000029556"/>
    </source>
</evidence>
<organism evidence="2 3">
    <name type="scientific">Hoylesella buccalis DNF00853</name>
    <dbReference type="NCBI Taxonomy" id="1401074"/>
    <lineage>
        <taxon>Bacteria</taxon>
        <taxon>Pseudomonadati</taxon>
        <taxon>Bacteroidota</taxon>
        <taxon>Bacteroidia</taxon>
        <taxon>Bacteroidales</taxon>
        <taxon>Prevotellaceae</taxon>
        <taxon>Hoylesella</taxon>
    </lineage>
</organism>
<dbReference type="Proteomes" id="UP000029556">
    <property type="component" value="Unassembled WGS sequence"/>
</dbReference>